<dbReference type="PRINTS" id="PR00922">
    <property type="entry name" value="DADACBPTASE3"/>
</dbReference>
<keyword evidence="5" id="KW-1185">Reference proteome</keyword>
<feature type="chain" id="PRO_5037691436" evidence="3">
    <location>
        <begin position="26"/>
        <end position="498"/>
    </location>
</feature>
<evidence type="ECO:0000256" key="2">
    <source>
        <dbReference type="ARBA" id="ARBA00022801"/>
    </source>
</evidence>
<keyword evidence="4" id="KW-0645">Protease</keyword>
<sequence>MTMNRSRRFFLGGIGALLAAGPVGAAAPQTSLRPQMRFAALQAEITGGPEGLVDRAKLSGKVACSVADTKTGLVLETLHGDLALPPASVAKALTALYALETLGAGYRFKTRLLTNGVIHNGVLSGDLILAGGGDPSLDTDDLAAMAAQLKLAGVRQVTGGFVVQDGALPFTSSIDATQADYSGYSPAVSGIALNFNRVHFEWKRAGQDYTISMEARARKFRPAVAVSRMQVVDRSTPVYTYASDKGGDQWTVARRALGKEGARWLPVRRPGDYVGDVFRTLAAAQDIKLKVPKVVTALPAGARVLVEHQSGELSGILRDMLNWSNNLIAEMIGMTATAARVGRPDSIRASARQMNAWAAERYGMVQTNLVDHSGLGDESRMTAADLVTALVQVRRQGHLRPMLKEFTLRDAQGRPNKGHPIKVYAKTGTLNFVSGLGGFMTGPDGTELAFAIFSADADTREKFKATEHEIPPGARNWNRRAKNLQQKLIERWGVLYCT</sequence>
<keyword evidence="3" id="KW-0732">Signal</keyword>
<evidence type="ECO:0000256" key="3">
    <source>
        <dbReference type="SAM" id="SignalP"/>
    </source>
</evidence>
<dbReference type="GO" id="GO:0009002">
    <property type="term" value="F:serine-type D-Ala-D-Ala carboxypeptidase activity"/>
    <property type="evidence" value="ECO:0007669"/>
    <property type="project" value="UniProtKB-EC"/>
</dbReference>
<dbReference type="Pfam" id="PF02113">
    <property type="entry name" value="Peptidase_S13"/>
    <property type="match status" value="1"/>
</dbReference>
<dbReference type="SUPFAM" id="SSF56601">
    <property type="entry name" value="beta-lactamase/transpeptidase-like"/>
    <property type="match status" value="1"/>
</dbReference>
<dbReference type="PANTHER" id="PTHR30023:SF0">
    <property type="entry name" value="PENICILLIN-SENSITIVE CARBOXYPEPTIDASE A"/>
    <property type="match status" value="1"/>
</dbReference>
<evidence type="ECO:0000256" key="1">
    <source>
        <dbReference type="ARBA" id="ARBA00006096"/>
    </source>
</evidence>
<dbReference type="EC" id="3.4.16.4" evidence="4"/>
<dbReference type="GO" id="GO:0000270">
    <property type="term" value="P:peptidoglycan metabolic process"/>
    <property type="evidence" value="ECO:0007669"/>
    <property type="project" value="TreeGrafter"/>
</dbReference>
<organism evidence="4 5">
    <name type="scientific">Pontibaca salina</name>
    <dbReference type="NCBI Taxonomy" id="2795731"/>
    <lineage>
        <taxon>Bacteria</taxon>
        <taxon>Pseudomonadati</taxon>
        <taxon>Pseudomonadota</taxon>
        <taxon>Alphaproteobacteria</taxon>
        <taxon>Rhodobacterales</taxon>
        <taxon>Roseobacteraceae</taxon>
        <taxon>Pontibaca</taxon>
    </lineage>
</organism>
<dbReference type="PROSITE" id="PS51318">
    <property type="entry name" value="TAT"/>
    <property type="match status" value="1"/>
</dbReference>
<gene>
    <name evidence="4" type="primary">dacB</name>
    <name evidence="4" type="ORF">JAO82_01720</name>
</gene>
<name>A0A934LXG1_9RHOB</name>
<dbReference type="GO" id="GO:0006508">
    <property type="term" value="P:proteolysis"/>
    <property type="evidence" value="ECO:0007669"/>
    <property type="project" value="InterPro"/>
</dbReference>
<dbReference type="PANTHER" id="PTHR30023">
    <property type="entry name" value="D-ALANYL-D-ALANINE CARBOXYPEPTIDASE"/>
    <property type="match status" value="1"/>
</dbReference>
<feature type="signal peptide" evidence="3">
    <location>
        <begin position="1"/>
        <end position="25"/>
    </location>
</feature>
<dbReference type="Proteomes" id="UP000613255">
    <property type="component" value="Unassembled WGS sequence"/>
</dbReference>
<accession>A0A934LXG1</accession>
<dbReference type="InterPro" id="IPR000667">
    <property type="entry name" value="Peptidase_S13"/>
</dbReference>
<keyword evidence="2 4" id="KW-0378">Hydrolase</keyword>
<protein>
    <submittedName>
        <fullName evidence="4">D-alanyl-D-alanine carboxypeptidase/D-alanyl-D-alanine-endopeptidase</fullName>
        <ecNumber evidence="4">3.4.16.4</ecNumber>
    </submittedName>
</protein>
<dbReference type="Gene3D" id="3.50.80.20">
    <property type="entry name" value="D-Ala-D-Ala carboxypeptidase C, peptidase S13"/>
    <property type="match status" value="1"/>
</dbReference>
<dbReference type="EMBL" id="JAEIJD010000001">
    <property type="protein sequence ID" value="MBI6628587.1"/>
    <property type="molecule type" value="Genomic_DNA"/>
</dbReference>
<dbReference type="InterPro" id="IPR012338">
    <property type="entry name" value="Beta-lactam/transpept-like"/>
</dbReference>
<evidence type="ECO:0000313" key="5">
    <source>
        <dbReference type="Proteomes" id="UP000613255"/>
    </source>
</evidence>
<keyword evidence="4" id="KW-0121">Carboxypeptidase</keyword>
<dbReference type="Gene3D" id="3.40.710.10">
    <property type="entry name" value="DD-peptidase/beta-lactamase superfamily"/>
    <property type="match status" value="2"/>
</dbReference>
<dbReference type="InterPro" id="IPR006311">
    <property type="entry name" value="TAT_signal"/>
</dbReference>
<evidence type="ECO:0000313" key="4">
    <source>
        <dbReference type="EMBL" id="MBI6628587.1"/>
    </source>
</evidence>
<reference evidence="4" key="1">
    <citation type="submission" date="2020-12" db="EMBL/GenBank/DDBJ databases">
        <title>Pontibaca salina gen. nov., sp. nov., isolated from marine sediment.</title>
        <authorList>
            <person name="Bo J."/>
            <person name="Wang S."/>
            <person name="Song X."/>
            <person name="Du Z."/>
        </authorList>
    </citation>
    <scope>NUCLEOTIDE SEQUENCE</scope>
    <source>
        <strain evidence="4">S1109L</strain>
    </source>
</reference>
<dbReference type="AlphaFoldDB" id="A0A934LXG1"/>
<comment type="similarity">
    <text evidence="1">Belongs to the peptidase S13 family.</text>
</comment>
<proteinExistence type="inferred from homology"/>
<comment type="caution">
    <text evidence="4">The sequence shown here is derived from an EMBL/GenBank/DDBJ whole genome shotgun (WGS) entry which is preliminary data.</text>
</comment>
<dbReference type="NCBIfam" id="TIGR00666">
    <property type="entry name" value="PBP4"/>
    <property type="match status" value="1"/>
</dbReference>